<comment type="caution">
    <text evidence="2">The sequence shown here is derived from an EMBL/GenBank/DDBJ whole genome shotgun (WGS) entry which is preliminary data.</text>
</comment>
<name>A0A365U9M5_9RHOB</name>
<proteinExistence type="predicted"/>
<keyword evidence="1" id="KW-0472">Membrane</keyword>
<gene>
    <name evidence="2" type="ORF">DRV85_08035</name>
</gene>
<evidence type="ECO:0000313" key="2">
    <source>
        <dbReference type="EMBL" id="RBI85669.1"/>
    </source>
</evidence>
<keyword evidence="1" id="KW-1133">Transmembrane helix</keyword>
<dbReference type="Proteomes" id="UP000253370">
    <property type="component" value="Unassembled WGS sequence"/>
</dbReference>
<sequence>MVYVKWFFILAFWAVVLGFLHYTLPQHDIVRITDTYETRVDYGENSLFWASESSGMATEVPGRDVFFIQSRLTNGRPMIYRNEDTGWGWPPYFKFDSANLQADAADLRSTQDDPRWVVVRHYGWRNEFMSIYPNAVDVRLAEGPGERIIPWFNIVILTLLAAFVWGVWVRWRRFRRRRVDPVLEEMGDSVADFSDGVSRRGARLRRWWKNEPG</sequence>
<evidence type="ECO:0000313" key="3">
    <source>
        <dbReference type="Proteomes" id="UP000253370"/>
    </source>
</evidence>
<accession>A0A365U9M5</accession>
<dbReference type="Pfam" id="PF07509">
    <property type="entry name" value="DUF1523"/>
    <property type="match status" value="1"/>
</dbReference>
<dbReference type="EMBL" id="QNTQ01000006">
    <property type="protein sequence ID" value="RBI85669.1"/>
    <property type="molecule type" value="Genomic_DNA"/>
</dbReference>
<dbReference type="RefSeq" id="WP_113288926.1">
    <property type="nucleotide sequence ID" value="NZ_QNTQ01000006.1"/>
</dbReference>
<reference evidence="2 3" key="1">
    <citation type="submission" date="2018-07" db="EMBL/GenBank/DDBJ databases">
        <title>Rhodosalinus sp. strain E84T genomic sequence and assembly.</title>
        <authorList>
            <person name="Liu Z.-W."/>
            <person name="Lu D.-C."/>
        </authorList>
    </citation>
    <scope>NUCLEOTIDE SEQUENCE [LARGE SCALE GENOMIC DNA]</scope>
    <source>
        <strain evidence="2 3">E84</strain>
    </source>
</reference>
<keyword evidence="3" id="KW-1185">Reference proteome</keyword>
<feature type="transmembrane region" description="Helical" evidence="1">
    <location>
        <begin position="148"/>
        <end position="168"/>
    </location>
</feature>
<organism evidence="2 3">
    <name type="scientific">Rhodosalinus halophilus</name>
    <dbReference type="NCBI Taxonomy" id="2259333"/>
    <lineage>
        <taxon>Bacteria</taxon>
        <taxon>Pseudomonadati</taxon>
        <taxon>Pseudomonadota</taxon>
        <taxon>Alphaproteobacteria</taxon>
        <taxon>Rhodobacterales</taxon>
        <taxon>Paracoccaceae</taxon>
        <taxon>Rhodosalinus</taxon>
    </lineage>
</organism>
<keyword evidence="1" id="KW-0812">Transmembrane</keyword>
<dbReference type="AlphaFoldDB" id="A0A365U9M5"/>
<dbReference type="OrthoDB" id="5354324at2"/>
<evidence type="ECO:0000256" key="1">
    <source>
        <dbReference type="SAM" id="Phobius"/>
    </source>
</evidence>
<protein>
    <submittedName>
        <fullName evidence="2">DUF1523 domain-containing protein</fullName>
    </submittedName>
</protein>
<dbReference type="InterPro" id="IPR011088">
    <property type="entry name" value="Phage_phiNM3_A0EWY4"/>
</dbReference>